<dbReference type="Proteomes" id="UP000027222">
    <property type="component" value="Unassembled WGS sequence"/>
</dbReference>
<dbReference type="EMBL" id="KL142368">
    <property type="protein sequence ID" value="KDR83397.1"/>
    <property type="molecule type" value="Genomic_DNA"/>
</dbReference>
<keyword evidence="2" id="KW-1185">Reference proteome</keyword>
<dbReference type="HOGENOM" id="CLU_1722489_0_0_1"/>
<sequence>MPLGNLTLLAHTQRSFEVMLDLSYWGIWVIVRKNPCVCGYDKYQNGNEPASGMASKSGQNANTGKAFTLGDEISLTMDNLKTLCSFQTCRLRKLAPTLEYIAKITRAFYRHKLDLKVETASHIEVMHQCLFKVNLDASFNVFASQARRLSLF</sequence>
<dbReference type="AlphaFoldDB" id="A0A067TM34"/>
<protein>
    <submittedName>
        <fullName evidence="1">Uncharacterized protein</fullName>
    </submittedName>
</protein>
<accession>A0A067TM34</accession>
<proteinExistence type="predicted"/>
<reference evidence="2" key="1">
    <citation type="journal article" date="2014" name="Proc. Natl. Acad. Sci. U.S.A.">
        <title>Extensive sampling of basidiomycete genomes demonstrates inadequacy of the white-rot/brown-rot paradigm for wood decay fungi.</title>
        <authorList>
            <person name="Riley R."/>
            <person name="Salamov A.A."/>
            <person name="Brown D.W."/>
            <person name="Nagy L.G."/>
            <person name="Floudas D."/>
            <person name="Held B.W."/>
            <person name="Levasseur A."/>
            <person name="Lombard V."/>
            <person name="Morin E."/>
            <person name="Otillar R."/>
            <person name="Lindquist E.A."/>
            <person name="Sun H."/>
            <person name="LaButti K.M."/>
            <person name="Schmutz J."/>
            <person name="Jabbour D."/>
            <person name="Luo H."/>
            <person name="Baker S.E."/>
            <person name="Pisabarro A.G."/>
            <person name="Walton J.D."/>
            <person name="Blanchette R.A."/>
            <person name="Henrissat B."/>
            <person name="Martin F."/>
            <person name="Cullen D."/>
            <person name="Hibbett D.S."/>
            <person name="Grigoriev I.V."/>
        </authorList>
    </citation>
    <scope>NUCLEOTIDE SEQUENCE [LARGE SCALE GENOMIC DNA]</scope>
    <source>
        <strain evidence="2">CBS 339.88</strain>
    </source>
</reference>
<evidence type="ECO:0000313" key="1">
    <source>
        <dbReference type="EMBL" id="KDR83397.1"/>
    </source>
</evidence>
<evidence type="ECO:0000313" key="2">
    <source>
        <dbReference type="Proteomes" id="UP000027222"/>
    </source>
</evidence>
<gene>
    <name evidence="1" type="ORF">GALMADRAFT_205392</name>
</gene>
<name>A0A067TM34_GALM3</name>
<organism evidence="1 2">
    <name type="scientific">Galerina marginata (strain CBS 339.88)</name>
    <dbReference type="NCBI Taxonomy" id="685588"/>
    <lineage>
        <taxon>Eukaryota</taxon>
        <taxon>Fungi</taxon>
        <taxon>Dikarya</taxon>
        <taxon>Basidiomycota</taxon>
        <taxon>Agaricomycotina</taxon>
        <taxon>Agaricomycetes</taxon>
        <taxon>Agaricomycetidae</taxon>
        <taxon>Agaricales</taxon>
        <taxon>Agaricineae</taxon>
        <taxon>Strophariaceae</taxon>
        <taxon>Galerina</taxon>
    </lineage>
</organism>